<proteinExistence type="predicted"/>
<protein>
    <submittedName>
        <fullName evidence="2">Nucleotide pyrophosphohydrolase</fullName>
    </submittedName>
</protein>
<dbReference type="AlphaFoldDB" id="A0A8J3PMJ9"/>
<evidence type="ECO:0000256" key="1">
    <source>
        <dbReference type="SAM" id="MobiDB-lite"/>
    </source>
</evidence>
<dbReference type="PANTHER" id="PTHR46523">
    <property type="entry name" value="DCTP PYROPHOSPHATASE 1"/>
    <property type="match status" value="1"/>
</dbReference>
<dbReference type="Pfam" id="PF12643">
    <property type="entry name" value="MazG-like"/>
    <property type="match status" value="1"/>
</dbReference>
<evidence type="ECO:0000313" key="3">
    <source>
        <dbReference type="Proteomes" id="UP000653674"/>
    </source>
</evidence>
<dbReference type="RefSeq" id="WP_168079130.1">
    <property type="nucleotide sequence ID" value="NZ_BAAAQJ010000020.1"/>
</dbReference>
<dbReference type="CDD" id="cd11537">
    <property type="entry name" value="NTP-PPase_RS21-C6_like"/>
    <property type="match status" value="1"/>
</dbReference>
<feature type="region of interest" description="Disordered" evidence="1">
    <location>
        <begin position="99"/>
        <end position="122"/>
    </location>
</feature>
<dbReference type="Gene3D" id="1.10.287.1080">
    <property type="entry name" value="MazG-like"/>
    <property type="match status" value="1"/>
</dbReference>
<dbReference type="InterPro" id="IPR052555">
    <property type="entry name" value="dCTP_Pyrophosphatase"/>
</dbReference>
<keyword evidence="3" id="KW-1185">Reference proteome</keyword>
<dbReference type="EMBL" id="BONU01000013">
    <property type="protein sequence ID" value="GIG73938.1"/>
    <property type="molecule type" value="Genomic_DNA"/>
</dbReference>
<dbReference type="InterPro" id="IPR025984">
    <property type="entry name" value="DCTPP"/>
</dbReference>
<evidence type="ECO:0000313" key="2">
    <source>
        <dbReference type="EMBL" id="GIG73938.1"/>
    </source>
</evidence>
<dbReference type="SUPFAM" id="SSF101386">
    <property type="entry name" value="all-alpha NTP pyrophosphatases"/>
    <property type="match status" value="1"/>
</dbReference>
<dbReference type="GO" id="GO:0009143">
    <property type="term" value="P:nucleoside triphosphate catabolic process"/>
    <property type="evidence" value="ECO:0007669"/>
    <property type="project" value="InterPro"/>
</dbReference>
<dbReference type="GO" id="GO:0047429">
    <property type="term" value="F:nucleoside triphosphate diphosphatase activity"/>
    <property type="evidence" value="ECO:0007669"/>
    <property type="project" value="InterPro"/>
</dbReference>
<dbReference type="Proteomes" id="UP000653674">
    <property type="component" value="Unassembled WGS sequence"/>
</dbReference>
<dbReference type="PIRSF" id="PIRSF029826">
    <property type="entry name" value="UCP029826_pph"/>
    <property type="match status" value="1"/>
</dbReference>
<dbReference type="PANTHER" id="PTHR46523:SF1">
    <property type="entry name" value="DCTP PYROPHOSPHATASE 1"/>
    <property type="match status" value="1"/>
</dbReference>
<accession>A0A8J3PMJ9</accession>
<name>A0A8J3PMJ9_9ACTN</name>
<reference evidence="2" key="1">
    <citation type="submission" date="2021-01" db="EMBL/GenBank/DDBJ databases">
        <title>Whole genome shotgun sequence of Planosporangium flavigriseum NBRC 105377.</title>
        <authorList>
            <person name="Komaki H."/>
            <person name="Tamura T."/>
        </authorList>
    </citation>
    <scope>NUCLEOTIDE SEQUENCE</scope>
    <source>
        <strain evidence="2">NBRC 105377</strain>
    </source>
</reference>
<gene>
    <name evidence="2" type="ORF">Pfl04_23420</name>
</gene>
<organism evidence="2 3">
    <name type="scientific">Planosporangium flavigriseum</name>
    <dbReference type="NCBI Taxonomy" id="373681"/>
    <lineage>
        <taxon>Bacteria</taxon>
        <taxon>Bacillati</taxon>
        <taxon>Actinomycetota</taxon>
        <taxon>Actinomycetes</taxon>
        <taxon>Micromonosporales</taxon>
        <taxon>Micromonosporaceae</taxon>
        <taxon>Planosporangium</taxon>
    </lineage>
</organism>
<sequence>MASVEELTQRLRTFADERDWGQFHTPKNLVMAAAGEMGELVAEFQWLTPEQSAAVMEDPEAGGRVRAELGDVVIYLTRLADVLGVDLVQAALDKLEHSAKRYPVESSRGSAAKAPHDQPPAP</sequence>
<comment type="caution">
    <text evidence="2">The sequence shown here is derived from an EMBL/GenBank/DDBJ whole genome shotgun (WGS) entry which is preliminary data.</text>
</comment>